<feature type="compositionally biased region" description="Basic and acidic residues" evidence="2">
    <location>
        <begin position="335"/>
        <end position="352"/>
    </location>
</feature>
<feature type="compositionally biased region" description="Basic and acidic residues" evidence="2">
    <location>
        <begin position="188"/>
        <end position="199"/>
    </location>
</feature>
<dbReference type="OrthoDB" id="3439035at2759"/>
<dbReference type="RefSeq" id="XP_058332429.1">
    <property type="nucleotide sequence ID" value="XM_058473426.1"/>
</dbReference>
<organism evidence="3 4">
    <name type="scientific">Penicillium chermesinum</name>
    <dbReference type="NCBI Taxonomy" id="63820"/>
    <lineage>
        <taxon>Eukaryota</taxon>
        <taxon>Fungi</taxon>
        <taxon>Dikarya</taxon>
        <taxon>Ascomycota</taxon>
        <taxon>Pezizomycotina</taxon>
        <taxon>Eurotiomycetes</taxon>
        <taxon>Eurotiomycetidae</taxon>
        <taxon>Eurotiales</taxon>
        <taxon>Aspergillaceae</taxon>
        <taxon>Penicillium</taxon>
    </lineage>
</organism>
<feature type="region of interest" description="Disordered" evidence="2">
    <location>
        <begin position="131"/>
        <end position="311"/>
    </location>
</feature>
<keyword evidence="1" id="KW-0175">Coiled coil</keyword>
<feature type="compositionally biased region" description="Basic and acidic residues" evidence="2">
    <location>
        <begin position="157"/>
        <end position="166"/>
    </location>
</feature>
<reference evidence="3" key="2">
    <citation type="journal article" date="2023" name="IMA Fungus">
        <title>Comparative genomic study of the Penicillium genus elucidates a diverse pangenome and 15 lateral gene transfer events.</title>
        <authorList>
            <person name="Petersen C."/>
            <person name="Sorensen T."/>
            <person name="Nielsen M.R."/>
            <person name="Sondergaard T.E."/>
            <person name="Sorensen J.L."/>
            <person name="Fitzpatrick D.A."/>
            <person name="Frisvad J.C."/>
            <person name="Nielsen K.L."/>
        </authorList>
    </citation>
    <scope>NUCLEOTIDE SEQUENCE</scope>
    <source>
        <strain evidence="3">IBT 19713</strain>
    </source>
</reference>
<dbReference type="AlphaFoldDB" id="A0A9W9P7W7"/>
<feature type="region of interest" description="Disordered" evidence="2">
    <location>
        <begin position="785"/>
        <end position="823"/>
    </location>
</feature>
<keyword evidence="4" id="KW-1185">Reference proteome</keyword>
<evidence type="ECO:0000313" key="4">
    <source>
        <dbReference type="Proteomes" id="UP001150941"/>
    </source>
</evidence>
<evidence type="ECO:0000256" key="1">
    <source>
        <dbReference type="SAM" id="Coils"/>
    </source>
</evidence>
<dbReference type="Proteomes" id="UP001150941">
    <property type="component" value="Unassembled WGS sequence"/>
</dbReference>
<feature type="compositionally biased region" description="Polar residues" evidence="2">
    <location>
        <begin position="796"/>
        <end position="806"/>
    </location>
</feature>
<feature type="region of interest" description="Disordered" evidence="2">
    <location>
        <begin position="1"/>
        <end position="54"/>
    </location>
</feature>
<comment type="caution">
    <text evidence="3">The sequence shown here is derived from an EMBL/GenBank/DDBJ whole genome shotgun (WGS) entry which is preliminary data.</text>
</comment>
<dbReference type="GeneID" id="83200729"/>
<accession>A0A9W9P7W7</accession>
<feature type="compositionally biased region" description="Pro residues" evidence="2">
    <location>
        <begin position="355"/>
        <end position="364"/>
    </location>
</feature>
<feature type="region of interest" description="Disordered" evidence="2">
    <location>
        <begin position="75"/>
        <end position="118"/>
    </location>
</feature>
<feature type="coiled-coil region" evidence="1">
    <location>
        <begin position="591"/>
        <end position="618"/>
    </location>
</feature>
<gene>
    <name evidence="3" type="ORF">N7468_004129</name>
</gene>
<feature type="region of interest" description="Disordered" evidence="2">
    <location>
        <begin position="332"/>
        <end position="429"/>
    </location>
</feature>
<sequence length="823" mass="92025">MSTRPDRVSLARNHHPPSPFARARDSIYEFDLEASNFPTPSKQDGAHSRPGYRTSTLAGAYRAASRASMEEIIQLSPRRKQEAFAMRSSSSESNPPHGFNDLDRARTKRGSSGISCRQMVDQEYHEQYHGGLALSDATAHDDYGRASPRRRTSYTNDEERLRRVTGRDSPVFSKAKSGTRASLTAENLQRREYEQHRQTQDLPISQDDDGIGRSLNLPSGWGSRAKRNYDQWKRKSSQNSLSDSQEDVENSRTAGNAPIAATQAEDPSIPEPMRVPAQSGDAQEPQANGKVSRAGQSPIVDQVKTPEPPKLFESKIYDKTPRVTGAWIDTPLTERVADRVTELPDDLTKDDVVPAPAPVDPEPPTQEAQSVERNQPKVEEAHEKSTSNDSPKEQKKPATSKRPQPVVSRPKLPKSGLDTLIEDLRSGREKLDFELGDDTLESLEEIMNDPTEPKAEEEDAACEEKALKRSKPAPAEVNVDRALEGFDRICDRVGRLTNEMANIKSSVYSRWLTERKAEEEEAACEEKALKVSQPKLSQSALDTIVENMKSEMEKLELEIGENPYEYFRKIMNDLRALTTEEEEAGPSRARLARLNDKLTSLANHMEDLKSGLNNLEGRIILGSQISSQPMGQNEVNSHGLQPATRGNFVQWDDLPRLWARHPVSRRLQLTILGKFTLASLVWYVIECAMEELYCQPIQTSNRGSFCLQTDAPQFPLVTVTMLWRWSHLSALLAPIMTISVALFRFVAQLLGLSDGFVEEPPQLGRLVGEVRINGTPVPFSWLESPSAPPTVGSVAPPQQTVWTSQKEAPVRWEESSMDDDEYL</sequence>
<protein>
    <submittedName>
        <fullName evidence="3">Uncharacterized protein</fullName>
    </submittedName>
</protein>
<proteinExistence type="predicted"/>
<reference evidence="3" key="1">
    <citation type="submission" date="2022-11" db="EMBL/GenBank/DDBJ databases">
        <authorList>
            <person name="Petersen C."/>
        </authorList>
    </citation>
    <scope>NUCLEOTIDE SEQUENCE</scope>
    <source>
        <strain evidence="3">IBT 19713</strain>
    </source>
</reference>
<evidence type="ECO:0000313" key="3">
    <source>
        <dbReference type="EMBL" id="KAJ5239510.1"/>
    </source>
</evidence>
<feature type="compositionally biased region" description="Basic and acidic residues" evidence="2">
    <location>
        <begin position="374"/>
        <end position="396"/>
    </location>
</feature>
<dbReference type="EMBL" id="JAPQKS010000003">
    <property type="protein sequence ID" value="KAJ5239510.1"/>
    <property type="molecule type" value="Genomic_DNA"/>
</dbReference>
<name>A0A9W9P7W7_9EURO</name>
<evidence type="ECO:0000256" key="2">
    <source>
        <dbReference type="SAM" id="MobiDB-lite"/>
    </source>
</evidence>